<keyword evidence="3 4" id="KW-0472">Membrane</keyword>
<dbReference type="GO" id="GO:0022857">
    <property type="term" value="F:transmembrane transporter activity"/>
    <property type="evidence" value="ECO:0007669"/>
    <property type="project" value="InterPro"/>
</dbReference>
<reference evidence="5 6" key="1">
    <citation type="submission" date="2019-09" db="EMBL/GenBank/DDBJ databases">
        <authorList>
            <person name="Depoorter E."/>
        </authorList>
    </citation>
    <scope>NUCLEOTIDE SEQUENCE [LARGE SCALE GENOMIC DNA]</scope>
    <source>
        <strain evidence="5">LMG 30113</strain>
    </source>
</reference>
<feature type="transmembrane region" description="Helical" evidence="4">
    <location>
        <begin position="82"/>
        <end position="100"/>
    </location>
</feature>
<keyword evidence="6" id="KW-1185">Reference proteome</keyword>
<accession>A0A6J5EFK1</accession>
<feature type="transmembrane region" description="Helical" evidence="4">
    <location>
        <begin position="167"/>
        <end position="188"/>
    </location>
</feature>
<name>A0A6J5EFK1_9BURK</name>
<evidence type="ECO:0000313" key="5">
    <source>
        <dbReference type="EMBL" id="VWC10976.1"/>
    </source>
</evidence>
<dbReference type="InterPro" id="IPR036259">
    <property type="entry name" value="MFS_trans_sf"/>
</dbReference>
<feature type="transmembrane region" description="Helical" evidence="4">
    <location>
        <begin position="300"/>
        <end position="320"/>
    </location>
</feature>
<proteinExistence type="predicted"/>
<gene>
    <name evidence="5" type="ORF">BPA30113_05222</name>
</gene>
<evidence type="ECO:0000256" key="1">
    <source>
        <dbReference type="ARBA" id="ARBA00022692"/>
    </source>
</evidence>
<dbReference type="EMBL" id="CABVQD010000022">
    <property type="protein sequence ID" value="VWC10976.1"/>
    <property type="molecule type" value="Genomic_DNA"/>
</dbReference>
<keyword evidence="2 4" id="KW-1133">Transmembrane helix</keyword>
<feature type="transmembrane region" description="Helical" evidence="4">
    <location>
        <begin position="106"/>
        <end position="129"/>
    </location>
</feature>
<feature type="transmembrane region" description="Helical" evidence="4">
    <location>
        <begin position="17"/>
        <end position="39"/>
    </location>
</feature>
<sequence length="400" mass="40732">MNGVNLQDEARQESARFVVVMLLLGILGPTVFLGLPAIVGQVERHWGFGEAALGLSSFIEVLGESTGTLLVAFVLGRQPVRLVLAGAVTLAAGANLGTLATHGLVAYSALQFIAGVGSGGLNGIALRYLSYSRAPERNLGIMLMGQVAWSMVLLACIFPMLSEAWGAHGVFGFVACVLGAFVLATPLFRRGETMAAPTPAGVGGRIDRNGAMLVLCAQLALYGGVGVVWTFLEKIGTDAGLSGKSVSLVLGVANVASLVICAAMPKLGAGAGLRRWTLVNLGGCAVAAVLLALPASVATFTLGAIVFIGCWTGGALLIYATIPQYDLIGKSAVLSPGCVALGYGIGSVAGGSLIERAGTQSALLAAIGLCALAFLCYKRLRPAVFGVEHGIGRALPVAPE</sequence>
<evidence type="ECO:0000256" key="2">
    <source>
        <dbReference type="ARBA" id="ARBA00022989"/>
    </source>
</evidence>
<evidence type="ECO:0000256" key="3">
    <source>
        <dbReference type="ARBA" id="ARBA00023136"/>
    </source>
</evidence>
<dbReference type="InterPro" id="IPR011701">
    <property type="entry name" value="MFS"/>
</dbReference>
<protein>
    <submittedName>
        <fullName evidence="5">MFS transporter</fullName>
    </submittedName>
</protein>
<organism evidence="5 6">
    <name type="scientific">Burkholderia paludis</name>
    <dbReference type="NCBI Taxonomy" id="1506587"/>
    <lineage>
        <taxon>Bacteria</taxon>
        <taxon>Pseudomonadati</taxon>
        <taxon>Pseudomonadota</taxon>
        <taxon>Betaproteobacteria</taxon>
        <taxon>Burkholderiales</taxon>
        <taxon>Burkholderiaceae</taxon>
        <taxon>Burkholderia</taxon>
        <taxon>Burkholderia cepacia complex</taxon>
    </lineage>
</organism>
<dbReference type="RefSeq" id="WP_034198541.1">
    <property type="nucleotide sequence ID" value="NZ_CABVQD010000022.1"/>
</dbReference>
<dbReference type="Pfam" id="PF07690">
    <property type="entry name" value="MFS_1"/>
    <property type="match status" value="1"/>
</dbReference>
<keyword evidence="1 4" id="KW-0812">Transmembrane</keyword>
<evidence type="ECO:0000256" key="4">
    <source>
        <dbReference type="SAM" id="Phobius"/>
    </source>
</evidence>
<dbReference type="Gene3D" id="1.20.1250.20">
    <property type="entry name" value="MFS general substrate transporter like domains"/>
    <property type="match status" value="1"/>
</dbReference>
<feature type="transmembrane region" description="Helical" evidence="4">
    <location>
        <begin position="209"/>
        <end position="232"/>
    </location>
</feature>
<feature type="transmembrane region" description="Helical" evidence="4">
    <location>
        <begin position="244"/>
        <end position="264"/>
    </location>
</feature>
<feature type="transmembrane region" description="Helical" evidence="4">
    <location>
        <begin position="51"/>
        <end position="75"/>
    </location>
</feature>
<feature type="transmembrane region" description="Helical" evidence="4">
    <location>
        <begin position="141"/>
        <end position="161"/>
    </location>
</feature>
<dbReference type="SUPFAM" id="SSF103473">
    <property type="entry name" value="MFS general substrate transporter"/>
    <property type="match status" value="1"/>
</dbReference>
<dbReference type="Proteomes" id="UP000494330">
    <property type="component" value="Unassembled WGS sequence"/>
</dbReference>
<feature type="transmembrane region" description="Helical" evidence="4">
    <location>
        <begin position="332"/>
        <end position="354"/>
    </location>
</feature>
<feature type="transmembrane region" description="Helical" evidence="4">
    <location>
        <begin position="276"/>
        <end position="294"/>
    </location>
</feature>
<dbReference type="AlphaFoldDB" id="A0A6J5EFK1"/>
<feature type="transmembrane region" description="Helical" evidence="4">
    <location>
        <begin position="360"/>
        <end position="377"/>
    </location>
</feature>
<evidence type="ECO:0000313" key="6">
    <source>
        <dbReference type="Proteomes" id="UP000494330"/>
    </source>
</evidence>